<organism evidence="6 7">
    <name type="scientific">Sinomonas terrae</name>
    <dbReference type="NCBI Taxonomy" id="2908838"/>
    <lineage>
        <taxon>Bacteria</taxon>
        <taxon>Bacillati</taxon>
        <taxon>Actinomycetota</taxon>
        <taxon>Actinomycetes</taxon>
        <taxon>Micrococcales</taxon>
        <taxon>Micrococcaceae</taxon>
        <taxon>Sinomonas</taxon>
    </lineage>
</organism>
<gene>
    <name evidence="6" type="ORF">L0M17_10500</name>
</gene>
<dbReference type="PROSITE" id="PS50937">
    <property type="entry name" value="HTH_MERR_2"/>
    <property type="match status" value="1"/>
</dbReference>
<dbReference type="PANTHER" id="PTHR30204">
    <property type="entry name" value="REDOX-CYCLING DRUG-SENSING TRANSCRIPTIONAL ACTIVATOR SOXR"/>
    <property type="match status" value="1"/>
</dbReference>
<evidence type="ECO:0000256" key="2">
    <source>
        <dbReference type="ARBA" id="ARBA00023125"/>
    </source>
</evidence>
<comment type="caution">
    <text evidence="6">The sequence shown here is derived from an EMBL/GenBank/DDBJ whole genome shotgun (WGS) entry which is preliminary data.</text>
</comment>
<sequence length="128" mass="13623">MRISEAAAAAGTTDKTLRFYEDIGLLPGIGRTPAGYRDYPESAVRRAAFIRRSRAAGLSLEQAGALLAVHDAGARPCAHVRDRLAEQLDAIDARIAELQDLRSTLAEQFEASASGAQGCDSGEICSYL</sequence>
<dbReference type="CDD" id="cd04770">
    <property type="entry name" value="HTH_HMRTR"/>
    <property type="match status" value="1"/>
</dbReference>
<keyword evidence="1" id="KW-0805">Transcription regulation</keyword>
<feature type="coiled-coil region" evidence="4">
    <location>
        <begin position="81"/>
        <end position="108"/>
    </location>
</feature>
<dbReference type="Pfam" id="PF09278">
    <property type="entry name" value="MerR-DNA-bind"/>
    <property type="match status" value="1"/>
</dbReference>
<evidence type="ECO:0000313" key="7">
    <source>
        <dbReference type="Proteomes" id="UP001202922"/>
    </source>
</evidence>
<dbReference type="SUPFAM" id="SSF46955">
    <property type="entry name" value="Putative DNA-binding domain"/>
    <property type="match status" value="1"/>
</dbReference>
<dbReference type="PANTHER" id="PTHR30204:SF94">
    <property type="entry name" value="HEAVY METAL-DEPENDENT TRANSCRIPTIONAL REGULATOR HI_0293-RELATED"/>
    <property type="match status" value="1"/>
</dbReference>
<dbReference type="InterPro" id="IPR009061">
    <property type="entry name" value="DNA-bd_dom_put_sf"/>
</dbReference>
<feature type="domain" description="HTH merR-type" evidence="5">
    <location>
        <begin position="1"/>
        <end position="69"/>
    </location>
</feature>
<dbReference type="EMBL" id="JAKZBV010000001">
    <property type="protein sequence ID" value="MCH6470403.1"/>
    <property type="molecule type" value="Genomic_DNA"/>
</dbReference>
<accession>A0ABS9U118</accession>
<dbReference type="RefSeq" id="WP_241053911.1">
    <property type="nucleotide sequence ID" value="NZ_JAKZBV010000001.1"/>
</dbReference>
<dbReference type="Proteomes" id="UP001202922">
    <property type="component" value="Unassembled WGS sequence"/>
</dbReference>
<dbReference type="InterPro" id="IPR000551">
    <property type="entry name" value="MerR-type_HTH_dom"/>
</dbReference>
<dbReference type="PRINTS" id="PR00040">
    <property type="entry name" value="HTHMERR"/>
</dbReference>
<dbReference type="InterPro" id="IPR015358">
    <property type="entry name" value="Tscrpt_reg_MerR_DNA-bd"/>
</dbReference>
<keyword evidence="2" id="KW-0238">DNA-binding</keyword>
<dbReference type="InterPro" id="IPR047057">
    <property type="entry name" value="MerR_fam"/>
</dbReference>
<name>A0ABS9U118_9MICC</name>
<evidence type="ECO:0000256" key="3">
    <source>
        <dbReference type="ARBA" id="ARBA00023163"/>
    </source>
</evidence>
<dbReference type="Pfam" id="PF00376">
    <property type="entry name" value="MerR"/>
    <property type="match status" value="1"/>
</dbReference>
<evidence type="ECO:0000256" key="1">
    <source>
        <dbReference type="ARBA" id="ARBA00023015"/>
    </source>
</evidence>
<protein>
    <submittedName>
        <fullName evidence="6">Heavy metal-responsive transcriptional regulator</fullName>
    </submittedName>
</protein>
<dbReference type="Gene3D" id="1.10.1660.10">
    <property type="match status" value="1"/>
</dbReference>
<evidence type="ECO:0000313" key="6">
    <source>
        <dbReference type="EMBL" id="MCH6470403.1"/>
    </source>
</evidence>
<evidence type="ECO:0000259" key="5">
    <source>
        <dbReference type="PROSITE" id="PS50937"/>
    </source>
</evidence>
<keyword evidence="3" id="KW-0804">Transcription</keyword>
<keyword evidence="7" id="KW-1185">Reference proteome</keyword>
<proteinExistence type="predicted"/>
<reference evidence="6 7" key="1">
    <citation type="submission" date="2022-03" db="EMBL/GenBank/DDBJ databases">
        <title>Sinomonas sp. isolated from a soil.</title>
        <authorList>
            <person name="Han J."/>
            <person name="Kim D.-U."/>
        </authorList>
    </citation>
    <scope>NUCLEOTIDE SEQUENCE [LARGE SCALE GENOMIC DNA]</scope>
    <source>
        <strain evidence="6 7">5-5</strain>
    </source>
</reference>
<dbReference type="SMART" id="SM00422">
    <property type="entry name" value="HTH_MERR"/>
    <property type="match status" value="1"/>
</dbReference>
<keyword evidence="4" id="KW-0175">Coiled coil</keyword>
<evidence type="ECO:0000256" key="4">
    <source>
        <dbReference type="SAM" id="Coils"/>
    </source>
</evidence>